<dbReference type="Proteomes" id="UP000315889">
    <property type="component" value="Unassembled WGS sequence"/>
</dbReference>
<evidence type="ECO:0000256" key="1">
    <source>
        <dbReference type="ARBA" id="ARBA00009437"/>
    </source>
</evidence>
<dbReference type="EMBL" id="SHBP01000002">
    <property type="protein sequence ID" value="RZO21171.1"/>
    <property type="molecule type" value="Genomic_DNA"/>
</dbReference>
<comment type="caution">
    <text evidence="6">The sequence shown here is derived from an EMBL/GenBank/DDBJ whole genome shotgun (WGS) entry which is preliminary data.</text>
</comment>
<dbReference type="Pfam" id="PF00126">
    <property type="entry name" value="HTH_1"/>
    <property type="match status" value="1"/>
</dbReference>
<dbReference type="Gene3D" id="1.10.10.10">
    <property type="entry name" value="Winged helix-like DNA-binding domain superfamily/Winged helix DNA-binding domain"/>
    <property type="match status" value="1"/>
</dbReference>
<dbReference type="SUPFAM" id="SSF53850">
    <property type="entry name" value="Periplasmic binding protein-like II"/>
    <property type="match status" value="1"/>
</dbReference>
<dbReference type="InterPro" id="IPR036388">
    <property type="entry name" value="WH-like_DNA-bd_sf"/>
</dbReference>
<evidence type="ECO:0000256" key="2">
    <source>
        <dbReference type="ARBA" id="ARBA00023015"/>
    </source>
</evidence>
<evidence type="ECO:0000259" key="5">
    <source>
        <dbReference type="PROSITE" id="PS50931"/>
    </source>
</evidence>
<dbReference type="PANTHER" id="PTHR30126:SF81">
    <property type="entry name" value="HTH-TYPE TRANSCRIPTIONAL REGULATOR ILVY"/>
    <property type="match status" value="1"/>
</dbReference>
<dbReference type="AlphaFoldDB" id="A0A520MIZ6"/>
<dbReference type="Gene3D" id="3.40.190.10">
    <property type="entry name" value="Periplasmic binding protein-like II"/>
    <property type="match status" value="2"/>
</dbReference>
<dbReference type="InterPro" id="IPR037404">
    <property type="entry name" value="IlvY_PBP2"/>
</dbReference>
<protein>
    <submittedName>
        <fullName evidence="6">HTH-type transcriptional activator IlvY</fullName>
    </submittedName>
</protein>
<dbReference type="NCBIfam" id="NF008722">
    <property type="entry name" value="PRK11716.1"/>
    <property type="match status" value="1"/>
</dbReference>
<dbReference type="InterPro" id="IPR036390">
    <property type="entry name" value="WH_DNA-bd_sf"/>
</dbReference>
<keyword evidence="2" id="KW-0805">Transcription regulation</keyword>
<feature type="domain" description="HTH lysR-type" evidence="5">
    <location>
        <begin position="1"/>
        <end position="58"/>
    </location>
</feature>
<evidence type="ECO:0000256" key="4">
    <source>
        <dbReference type="ARBA" id="ARBA00023163"/>
    </source>
</evidence>
<evidence type="ECO:0000313" key="7">
    <source>
        <dbReference type="Proteomes" id="UP000315889"/>
    </source>
</evidence>
<sequence length="295" mass="32356">MDIRSLTLFQHLANTLHFGKTAAACHVSPSTLSRAIQRLEEHLGSQLLIRDNRSVILTAEGKKLLAYSDHQIEQYESLKLSLNEAQQQLSGSLNIYCSVTASYAYLPPLLEKFRQAHPKVEINLDTGDAADGIDQIRGKRVDLAIAARPDDLPTSIHFQTIASVPLAVVVPTMNCAVKKALQSDSIDWKTVPIIMPEHGVARKRFEQWFRQKHAGRPNVYAQVSGQEALVSMVALGFGIGLSPIVVADNSPVKDLVDLLPDTQIQPFDLGLCCFKRNLGDPVVAAFLSMAPNESP</sequence>
<organism evidence="6 7">
    <name type="scientific">SAR92 clade bacterium</name>
    <dbReference type="NCBI Taxonomy" id="2315479"/>
    <lineage>
        <taxon>Bacteria</taxon>
        <taxon>Pseudomonadati</taxon>
        <taxon>Pseudomonadota</taxon>
        <taxon>Gammaproteobacteria</taxon>
        <taxon>Cellvibrionales</taxon>
        <taxon>Porticoccaceae</taxon>
        <taxon>SAR92 clade</taxon>
    </lineage>
</organism>
<reference evidence="6 7" key="1">
    <citation type="submission" date="2019-02" db="EMBL/GenBank/DDBJ databases">
        <title>Prokaryotic population dynamics and viral predation in marine succession experiment using metagenomics: the confinement effect.</title>
        <authorList>
            <person name="Haro-Moreno J.M."/>
            <person name="Rodriguez-Valera F."/>
            <person name="Lopez-Perez M."/>
        </authorList>
    </citation>
    <scope>NUCLEOTIDE SEQUENCE [LARGE SCALE GENOMIC DNA]</scope>
    <source>
        <strain evidence="6">MED-G170</strain>
    </source>
</reference>
<name>A0A520MIZ6_9GAMM</name>
<dbReference type="InterPro" id="IPR005119">
    <property type="entry name" value="LysR_subst-bd"/>
</dbReference>
<dbReference type="SUPFAM" id="SSF46785">
    <property type="entry name" value="Winged helix' DNA-binding domain"/>
    <property type="match status" value="1"/>
</dbReference>
<dbReference type="PROSITE" id="PS50931">
    <property type="entry name" value="HTH_LYSR"/>
    <property type="match status" value="1"/>
</dbReference>
<dbReference type="PANTHER" id="PTHR30126">
    <property type="entry name" value="HTH-TYPE TRANSCRIPTIONAL REGULATOR"/>
    <property type="match status" value="1"/>
</dbReference>
<dbReference type="InterPro" id="IPR000847">
    <property type="entry name" value="LysR_HTH_N"/>
</dbReference>
<dbReference type="CDD" id="cd08430">
    <property type="entry name" value="PBP2_IlvY"/>
    <property type="match status" value="1"/>
</dbReference>
<keyword evidence="3" id="KW-0238">DNA-binding</keyword>
<evidence type="ECO:0000256" key="3">
    <source>
        <dbReference type="ARBA" id="ARBA00023125"/>
    </source>
</evidence>
<evidence type="ECO:0000313" key="6">
    <source>
        <dbReference type="EMBL" id="RZO21171.1"/>
    </source>
</evidence>
<accession>A0A520MIZ6</accession>
<dbReference type="FunFam" id="1.10.10.10:FF:000001">
    <property type="entry name" value="LysR family transcriptional regulator"/>
    <property type="match status" value="1"/>
</dbReference>
<keyword evidence="4" id="KW-0804">Transcription</keyword>
<proteinExistence type="inferred from homology"/>
<gene>
    <name evidence="6" type="primary">ilvY</name>
    <name evidence="6" type="ORF">EVB03_02190</name>
</gene>
<dbReference type="GO" id="GO:0003700">
    <property type="term" value="F:DNA-binding transcription factor activity"/>
    <property type="evidence" value="ECO:0007669"/>
    <property type="project" value="InterPro"/>
</dbReference>
<comment type="similarity">
    <text evidence="1">Belongs to the LysR transcriptional regulatory family.</text>
</comment>
<dbReference type="GO" id="GO:0000976">
    <property type="term" value="F:transcription cis-regulatory region binding"/>
    <property type="evidence" value="ECO:0007669"/>
    <property type="project" value="TreeGrafter"/>
</dbReference>
<dbReference type="Pfam" id="PF03466">
    <property type="entry name" value="LysR_substrate"/>
    <property type="match status" value="1"/>
</dbReference>